<feature type="transmembrane region" description="Helical" evidence="1">
    <location>
        <begin position="21"/>
        <end position="39"/>
    </location>
</feature>
<dbReference type="KEGG" id="tsin:OXH18_03870"/>
<evidence type="ECO:0000259" key="2">
    <source>
        <dbReference type="Pfam" id="PF26626"/>
    </source>
</evidence>
<evidence type="ECO:0000313" key="3">
    <source>
        <dbReference type="EMBL" id="WAL61149.1"/>
    </source>
</evidence>
<feature type="transmembrane region" description="Helical" evidence="1">
    <location>
        <begin position="287"/>
        <end position="306"/>
    </location>
</feature>
<keyword evidence="1" id="KW-0812">Transmembrane</keyword>
<feature type="transmembrane region" description="Helical" evidence="1">
    <location>
        <begin position="369"/>
        <end position="388"/>
    </location>
</feature>
<feature type="transmembrane region" description="Helical" evidence="1">
    <location>
        <begin position="45"/>
        <end position="65"/>
    </location>
</feature>
<dbReference type="EMBL" id="CP113797">
    <property type="protein sequence ID" value="WAL61149.1"/>
    <property type="molecule type" value="Genomic_DNA"/>
</dbReference>
<feature type="domain" description="DUF8201" evidence="2">
    <location>
        <begin position="15"/>
        <end position="428"/>
    </location>
</feature>
<feature type="transmembrane region" description="Helical" evidence="1">
    <location>
        <begin position="216"/>
        <end position="235"/>
    </location>
</feature>
<feature type="transmembrane region" description="Helical" evidence="1">
    <location>
        <begin position="187"/>
        <end position="204"/>
    </location>
</feature>
<reference evidence="3" key="1">
    <citation type="submission" date="2022-12" db="EMBL/GenBank/DDBJ databases">
        <title>Polyphasic identification of a Novel Hot-Spring Cyanobacterium Ocullathermofonsia sinensis gen nov. sp. nov. and Genomic Insights on its Adaptations to the Thermal Habitat.</title>
        <authorList>
            <person name="Daroch M."/>
            <person name="Tang J."/>
            <person name="Jiang Y."/>
        </authorList>
    </citation>
    <scope>NUCLEOTIDE SEQUENCE</scope>
    <source>
        <strain evidence="3">PKUAC-SCTA174</strain>
    </source>
</reference>
<organism evidence="3 4">
    <name type="scientific">Thermocoleostomius sinensis A174</name>
    <dbReference type="NCBI Taxonomy" id="2016057"/>
    <lineage>
        <taxon>Bacteria</taxon>
        <taxon>Bacillati</taxon>
        <taxon>Cyanobacteriota</taxon>
        <taxon>Cyanophyceae</taxon>
        <taxon>Oculatellales</taxon>
        <taxon>Oculatellaceae</taxon>
        <taxon>Thermocoleostomius</taxon>
    </lineage>
</organism>
<feature type="transmembrane region" description="Helical" evidence="1">
    <location>
        <begin position="477"/>
        <end position="498"/>
    </location>
</feature>
<evidence type="ECO:0000256" key="1">
    <source>
        <dbReference type="SAM" id="Phobius"/>
    </source>
</evidence>
<sequence length="576" mass="63120">MRHWSRSNAFVRVGDRLIISQWLGVIVLAVTLLAVSLLAPLSLPIGVLVASVLCSLALMSPSARLELLGQFQQLKGVILLGYSAVVLSLAALLTRPVTWLDTGLYHYSAIQWLAQYGSVTGVALIFNNLGFVSAWFALSAPLNPAILGARGAAVLGGFVLLLAVLHWLVCLLQWIDNCGQASDRFGLIFLSLLLPIVLLFRLFTQILVSPSPDMPVAFLIGIVPWAILVIDNAEIKPEPPRRRTNHAAIIPLILSVGAMTIKLTTFPLLVIGSLYYLTRNFRSGRQLGVGGVVAGLLLAPMLLAGIKMSGCPLYPSSVLCFDLPWLPSLEKITEVERGTHGWTTWFGSPPDNENPWLWLLRSWLQSERSNLGIVLLSLLSATAIVVSLKPLLESSVRGKYWVLATGTLGFSFLMATAPFLRFALPYLLVLPSLVLLIWYERIFPRAALSGDESGVALQYFFVPPSVSSSYLSRLLGIPHQIIVSIALAVIAVVLTIFLQRNPIAHVFLPPPMRTTAFVTKQVNDITYFSPEVTGEVCWDIPLPCGFIIDPDVRLRNPDRGVSSGFVRDQTIRVEDY</sequence>
<dbReference type="InterPro" id="IPR058065">
    <property type="entry name" value="LIC_10190-like"/>
</dbReference>
<dbReference type="NCBIfam" id="NF047510">
    <property type="entry name" value="LIC_10190_fam"/>
    <property type="match status" value="1"/>
</dbReference>
<gene>
    <name evidence="3" type="ORF">OXH18_03870</name>
</gene>
<feature type="transmembrane region" description="Helical" evidence="1">
    <location>
        <begin position="77"/>
        <end position="94"/>
    </location>
</feature>
<keyword evidence="4" id="KW-1185">Reference proteome</keyword>
<dbReference type="AlphaFoldDB" id="A0A9E8ZD85"/>
<evidence type="ECO:0000313" key="4">
    <source>
        <dbReference type="Proteomes" id="UP001163152"/>
    </source>
</evidence>
<dbReference type="RefSeq" id="WP_268611103.1">
    <property type="nucleotide sequence ID" value="NZ_CP113797.1"/>
</dbReference>
<feature type="transmembrane region" description="Helical" evidence="1">
    <location>
        <begin position="152"/>
        <end position="175"/>
    </location>
</feature>
<feature type="transmembrane region" description="Helical" evidence="1">
    <location>
        <begin position="247"/>
        <end position="275"/>
    </location>
</feature>
<dbReference type="InterPro" id="IPR058514">
    <property type="entry name" value="DUF8201"/>
</dbReference>
<dbReference type="Pfam" id="PF26626">
    <property type="entry name" value="DUF8201"/>
    <property type="match status" value="1"/>
</dbReference>
<feature type="transmembrane region" description="Helical" evidence="1">
    <location>
        <begin position="114"/>
        <end position="140"/>
    </location>
</feature>
<keyword evidence="1" id="KW-0472">Membrane</keyword>
<proteinExistence type="predicted"/>
<feature type="transmembrane region" description="Helical" evidence="1">
    <location>
        <begin position="400"/>
        <end position="420"/>
    </location>
</feature>
<name>A0A9E8ZD85_9CYAN</name>
<accession>A0A9E8ZD85</accession>
<protein>
    <recommendedName>
        <fullName evidence="2">DUF8201 domain-containing protein</fullName>
    </recommendedName>
</protein>
<dbReference type="Proteomes" id="UP001163152">
    <property type="component" value="Chromosome"/>
</dbReference>
<keyword evidence="1" id="KW-1133">Transmembrane helix</keyword>